<gene>
    <name evidence="3" type="ORF">BCR26_16340</name>
</gene>
<dbReference type="SUPFAM" id="SSF50037">
    <property type="entry name" value="C-terminal domain of transcriptional repressors"/>
    <property type="match status" value="2"/>
</dbReference>
<evidence type="ECO:0000256" key="1">
    <source>
        <dbReference type="ARBA" id="ARBA00023004"/>
    </source>
</evidence>
<dbReference type="InterPro" id="IPR038157">
    <property type="entry name" value="FeoA_core_dom"/>
</dbReference>
<dbReference type="EMBL" id="MIEK01000042">
    <property type="protein sequence ID" value="OEH81596.1"/>
    <property type="molecule type" value="Genomic_DNA"/>
</dbReference>
<protein>
    <submittedName>
        <fullName evidence="3">Ferrous iron transporter A</fullName>
    </submittedName>
</protein>
<dbReference type="Gene3D" id="2.30.30.90">
    <property type="match status" value="2"/>
</dbReference>
<dbReference type="GO" id="GO:0046914">
    <property type="term" value="F:transition metal ion binding"/>
    <property type="evidence" value="ECO:0007669"/>
    <property type="project" value="InterPro"/>
</dbReference>
<feature type="domain" description="Ferrous iron transporter FeoA-like" evidence="2">
    <location>
        <begin position="2"/>
        <end position="72"/>
    </location>
</feature>
<dbReference type="InterPro" id="IPR007167">
    <property type="entry name" value="Fe-transptr_FeoA-like"/>
</dbReference>
<dbReference type="InterPro" id="IPR052713">
    <property type="entry name" value="FeoA"/>
</dbReference>
<dbReference type="Proteomes" id="UP000095256">
    <property type="component" value="Unassembled WGS sequence"/>
</dbReference>
<proteinExistence type="predicted"/>
<reference evidence="3 4" key="1">
    <citation type="submission" date="2016-09" db="EMBL/GenBank/DDBJ databases">
        <authorList>
            <person name="Capua I."/>
            <person name="De Benedictis P."/>
            <person name="Joannis T."/>
            <person name="Lombin L.H."/>
            <person name="Cattoli G."/>
        </authorList>
    </citation>
    <scope>NUCLEOTIDE SEQUENCE [LARGE SCALE GENOMIC DNA]</scope>
    <source>
        <strain evidence="3 4">LMG 25899</strain>
    </source>
</reference>
<dbReference type="RefSeq" id="WP_069699439.1">
    <property type="nucleotide sequence ID" value="NZ_JAGGMA010000048.1"/>
</dbReference>
<organism evidence="3 4">
    <name type="scientific">Enterococcus rivorum</name>
    <dbReference type="NCBI Taxonomy" id="762845"/>
    <lineage>
        <taxon>Bacteria</taxon>
        <taxon>Bacillati</taxon>
        <taxon>Bacillota</taxon>
        <taxon>Bacilli</taxon>
        <taxon>Lactobacillales</taxon>
        <taxon>Enterococcaceae</taxon>
        <taxon>Enterococcus</taxon>
    </lineage>
</organism>
<comment type="caution">
    <text evidence="3">The sequence shown here is derived from an EMBL/GenBank/DDBJ whole genome shotgun (WGS) entry which is preliminary data.</text>
</comment>
<keyword evidence="4" id="KW-1185">Reference proteome</keyword>
<accession>A0A1E5KUP3</accession>
<keyword evidence="1" id="KW-0408">Iron</keyword>
<evidence type="ECO:0000313" key="3">
    <source>
        <dbReference type="EMBL" id="OEH81596.1"/>
    </source>
</evidence>
<dbReference type="PANTHER" id="PTHR42954">
    <property type="entry name" value="FE(2+) TRANSPORT PROTEIN A"/>
    <property type="match status" value="1"/>
</dbReference>
<dbReference type="AlphaFoldDB" id="A0A1E5KUP3"/>
<dbReference type="OrthoDB" id="9811076at2"/>
<name>A0A1E5KUP3_9ENTE</name>
<dbReference type="PANTHER" id="PTHR42954:SF2">
    <property type="entry name" value="FE(2+) TRANSPORT PROTEIN A"/>
    <property type="match status" value="1"/>
</dbReference>
<sequence length="158" mass="17702">MFTLAEAKLNKVYTIEEIRSDEVAKKHLNNLGLVPGGKVVLVNQSNENGIVLLHNSRIAISLSILRQIIIIERTTKEENWVSLDQLSIGEKAKVVGIHGKGAIKRRLMDMGLTKGVEILVRKMAPLGDPIEINLRGYELTLRKNEAELVLVEKEGWKE</sequence>
<dbReference type="InterPro" id="IPR008988">
    <property type="entry name" value="Transcriptional_repressor_C"/>
</dbReference>
<evidence type="ECO:0000259" key="2">
    <source>
        <dbReference type="SMART" id="SM00899"/>
    </source>
</evidence>
<evidence type="ECO:0000313" key="4">
    <source>
        <dbReference type="Proteomes" id="UP000095256"/>
    </source>
</evidence>
<feature type="domain" description="Ferrous iron transporter FeoA-like" evidence="2">
    <location>
        <begin position="81"/>
        <end position="153"/>
    </location>
</feature>
<dbReference type="SMART" id="SM00899">
    <property type="entry name" value="FeoA"/>
    <property type="match status" value="2"/>
</dbReference>
<dbReference type="Pfam" id="PF04023">
    <property type="entry name" value="FeoA"/>
    <property type="match status" value="2"/>
</dbReference>